<proteinExistence type="predicted"/>
<organism evidence="1 2">
    <name type="scientific">Tetranychus urticae</name>
    <name type="common">Two-spotted spider mite</name>
    <dbReference type="NCBI Taxonomy" id="32264"/>
    <lineage>
        <taxon>Eukaryota</taxon>
        <taxon>Metazoa</taxon>
        <taxon>Ecdysozoa</taxon>
        <taxon>Arthropoda</taxon>
        <taxon>Chelicerata</taxon>
        <taxon>Arachnida</taxon>
        <taxon>Acari</taxon>
        <taxon>Acariformes</taxon>
        <taxon>Trombidiformes</taxon>
        <taxon>Prostigmata</taxon>
        <taxon>Eleutherengona</taxon>
        <taxon>Raphignathae</taxon>
        <taxon>Tetranychoidea</taxon>
        <taxon>Tetranychidae</taxon>
        <taxon>Tetranychus</taxon>
    </lineage>
</organism>
<reference evidence="2" key="1">
    <citation type="submission" date="2011-08" db="EMBL/GenBank/DDBJ databases">
        <authorList>
            <person name="Rombauts S."/>
        </authorList>
    </citation>
    <scope>NUCLEOTIDE SEQUENCE</scope>
    <source>
        <strain evidence="2">London</strain>
    </source>
</reference>
<dbReference type="Proteomes" id="UP000015104">
    <property type="component" value="Unassembled WGS sequence"/>
</dbReference>
<accession>T1KF84</accession>
<dbReference type="HOGENOM" id="CLU_3419647_0_0_1"/>
<evidence type="ECO:0000313" key="2">
    <source>
        <dbReference type="Proteomes" id="UP000015104"/>
    </source>
</evidence>
<name>T1KF84_TETUR</name>
<dbReference type="EMBL" id="CAEY01000034">
    <property type="status" value="NOT_ANNOTATED_CDS"/>
    <property type="molecule type" value="Genomic_DNA"/>
</dbReference>
<keyword evidence="2" id="KW-1185">Reference proteome</keyword>
<dbReference type="EnsemblMetazoa" id="tetur10g02220.1">
    <property type="protein sequence ID" value="tetur10g02220.1"/>
    <property type="gene ID" value="tetur10g02220"/>
</dbReference>
<dbReference type="AlphaFoldDB" id="T1KF84"/>
<reference evidence="1" key="2">
    <citation type="submission" date="2015-06" db="UniProtKB">
        <authorList>
            <consortium name="EnsemblMetazoa"/>
        </authorList>
    </citation>
    <scope>IDENTIFICATION</scope>
</reference>
<evidence type="ECO:0000313" key="1">
    <source>
        <dbReference type="EnsemblMetazoa" id="tetur10g02220.1"/>
    </source>
</evidence>
<protein>
    <submittedName>
        <fullName evidence="1">Uncharacterized protein</fullName>
    </submittedName>
</protein>
<sequence length="25" mass="2898">MLHDVVFAFLQLKFHLPIGLMALKD</sequence>